<dbReference type="Proteomes" id="UP001165289">
    <property type="component" value="Unassembled WGS sequence"/>
</dbReference>
<dbReference type="PANTHER" id="PTHR31954">
    <property type="entry name" value="CILIA- AND FLAGELLA-ASSOCIATED PROTEIN 157"/>
    <property type="match status" value="1"/>
</dbReference>
<protein>
    <recommendedName>
        <fullName evidence="3">Cilia- and flagella-associated protein 157</fullName>
    </recommendedName>
</protein>
<evidence type="ECO:0000256" key="8">
    <source>
        <dbReference type="SAM" id="MobiDB-lite"/>
    </source>
</evidence>
<organism evidence="9 10">
    <name type="scientific">Oopsacas minuta</name>
    <dbReference type="NCBI Taxonomy" id="111878"/>
    <lineage>
        <taxon>Eukaryota</taxon>
        <taxon>Metazoa</taxon>
        <taxon>Porifera</taxon>
        <taxon>Hexactinellida</taxon>
        <taxon>Hexasterophora</taxon>
        <taxon>Lyssacinosida</taxon>
        <taxon>Leucopsacidae</taxon>
        <taxon>Oopsacas</taxon>
    </lineage>
</organism>
<evidence type="ECO:0000313" key="10">
    <source>
        <dbReference type="Proteomes" id="UP001165289"/>
    </source>
</evidence>
<evidence type="ECO:0000256" key="2">
    <source>
        <dbReference type="ARBA" id="ARBA00010841"/>
    </source>
</evidence>
<evidence type="ECO:0000256" key="7">
    <source>
        <dbReference type="SAM" id="Coils"/>
    </source>
</evidence>
<proteinExistence type="inferred from homology"/>
<keyword evidence="4 7" id="KW-0175">Coiled coil</keyword>
<evidence type="ECO:0000256" key="6">
    <source>
        <dbReference type="ARBA" id="ARBA00023273"/>
    </source>
</evidence>
<feature type="coiled-coil region" evidence="7">
    <location>
        <begin position="333"/>
        <end position="367"/>
    </location>
</feature>
<dbReference type="GO" id="GO:0008017">
    <property type="term" value="F:microtubule binding"/>
    <property type="evidence" value="ECO:0007669"/>
    <property type="project" value="TreeGrafter"/>
</dbReference>
<keyword evidence="6" id="KW-0966">Cell projection</keyword>
<comment type="caution">
    <text evidence="9">The sequence shown here is derived from an EMBL/GenBank/DDBJ whole genome shotgun (WGS) entry which is preliminary data.</text>
</comment>
<reference evidence="9 10" key="1">
    <citation type="journal article" date="2023" name="BMC Biol.">
        <title>The compact genome of the sponge Oopsacas minuta (Hexactinellida) is lacking key metazoan core genes.</title>
        <authorList>
            <person name="Santini S."/>
            <person name="Schenkelaars Q."/>
            <person name="Jourda C."/>
            <person name="Duchesne M."/>
            <person name="Belahbib H."/>
            <person name="Rocher C."/>
            <person name="Selva M."/>
            <person name="Riesgo A."/>
            <person name="Vervoort M."/>
            <person name="Leys S.P."/>
            <person name="Kodjabachian L."/>
            <person name="Le Bivic A."/>
            <person name="Borchiellini C."/>
            <person name="Claverie J.M."/>
            <person name="Renard E."/>
        </authorList>
    </citation>
    <scope>NUCLEOTIDE SEQUENCE [LARGE SCALE GENOMIC DNA]</scope>
    <source>
        <strain evidence="9">SPO-2</strain>
    </source>
</reference>
<comment type="subcellular location">
    <subcellularLocation>
        <location evidence="1">Cell projection</location>
        <location evidence="1">Cilium</location>
    </subcellularLocation>
</comment>
<dbReference type="GO" id="GO:0036064">
    <property type="term" value="C:ciliary basal body"/>
    <property type="evidence" value="ECO:0007669"/>
    <property type="project" value="TreeGrafter"/>
</dbReference>
<dbReference type="EMBL" id="JAKMXF010000354">
    <property type="protein sequence ID" value="KAI6646376.1"/>
    <property type="molecule type" value="Genomic_DNA"/>
</dbReference>
<keyword evidence="5" id="KW-0969">Cilium</keyword>
<evidence type="ECO:0000256" key="1">
    <source>
        <dbReference type="ARBA" id="ARBA00004138"/>
    </source>
</evidence>
<accession>A0AAV7JCB0</accession>
<gene>
    <name evidence="9" type="ORF">LOD99_12496</name>
</gene>
<feature type="region of interest" description="Disordered" evidence="8">
    <location>
        <begin position="1"/>
        <end position="33"/>
    </location>
</feature>
<evidence type="ECO:0000256" key="5">
    <source>
        <dbReference type="ARBA" id="ARBA00023069"/>
    </source>
</evidence>
<evidence type="ECO:0000256" key="4">
    <source>
        <dbReference type="ARBA" id="ARBA00023054"/>
    </source>
</evidence>
<dbReference type="InterPro" id="IPR038844">
    <property type="entry name" value="CFAP157"/>
</dbReference>
<sequence>MPKKKKKGGSKKEKTKAATNPSPGEIGLREPEVVPQNTKEFYLLQIQDLEERLGRYRRQCDILKQHNEDLRDNVQSKEQDMKGIISTISDENERLTAQVIAGTEQVQDLNQRLEEEKREAEQQLISANQKGQEEKELLLIDLRNIQRQNELTEEFREQKQNMDNKLLQLEETIELQKQEFEDSLYEVEKKKVISQERLKKEMMERVKEASQDFKRASEKQMSETTKRAIRENISISNQLIRISAKNEELISQNDILKQKLHRINLDRSGLENSFHEVTRKNVSQLRNLELLITKLETTDAQLRQFQAERGQFEQIQIDYTDLEIINSELASDAQNHFQQNATLREKLEKACEERDAARAQNENLLRILSRSASLVNSALRPSSDPAHTFSQREDFMISLLEILETAKLHAGKIRQLSDNPSERVVTPAIFSVPLPGAESSKYKPGNLGFVSIQSTSPILPPI</sequence>
<feature type="coiled-coil region" evidence="7">
    <location>
        <begin position="39"/>
        <end position="308"/>
    </location>
</feature>
<keyword evidence="10" id="KW-1185">Reference proteome</keyword>
<comment type="similarity">
    <text evidence="2">Belongs to the CFAP157 family.</text>
</comment>
<dbReference type="AlphaFoldDB" id="A0AAV7JCB0"/>
<name>A0AAV7JCB0_9METZ</name>
<dbReference type="PANTHER" id="PTHR31954:SF1">
    <property type="entry name" value="CILIA- AND FLAGELLA-ASSOCIATED PROTEIN 157"/>
    <property type="match status" value="1"/>
</dbReference>
<evidence type="ECO:0000313" key="9">
    <source>
        <dbReference type="EMBL" id="KAI6646376.1"/>
    </source>
</evidence>
<evidence type="ECO:0000256" key="3">
    <source>
        <dbReference type="ARBA" id="ARBA00014087"/>
    </source>
</evidence>